<dbReference type="EnsemblBacteria" id="CAL42500">
    <property type="protein sequence ID" value="CAL42500"/>
    <property type="gene ID" value="FP0387"/>
</dbReference>
<dbReference type="AlphaFoldDB" id="A6GWM7"/>
<evidence type="ECO:0000256" key="3">
    <source>
        <dbReference type="ARBA" id="ARBA00022806"/>
    </source>
</evidence>
<evidence type="ECO:0000313" key="6">
    <source>
        <dbReference type="EMBL" id="CAL42500.1"/>
    </source>
</evidence>
<reference evidence="6 7" key="1">
    <citation type="journal article" date="2007" name="Nat. Biotechnol.">
        <title>Complete genome sequence of the fish pathogen Flavobacterium psychrophilum.</title>
        <authorList>
            <person name="Duchaud E."/>
            <person name="Boussaha M."/>
            <person name="Loux V."/>
            <person name="Bernardet J.F."/>
            <person name="Michel C."/>
            <person name="Kerouault B."/>
            <person name="Mondot S."/>
            <person name="Nicolas P."/>
            <person name="Bossy R."/>
            <person name="Caron C."/>
            <person name="Bessieres P."/>
            <person name="Gibrat J.F."/>
            <person name="Claverol S."/>
            <person name="Dumetz F."/>
            <person name="Le Henaff M."/>
            <person name="Benmansour A."/>
        </authorList>
    </citation>
    <scope>NUCLEOTIDE SEQUENCE [LARGE SCALE GENOMIC DNA]</scope>
    <source>
        <strain evidence="7">ATCC 49511 / DSM 21280 / CIP 103535 / JIP02/86</strain>
    </source>
</reference>
<dbReference type="RefSeq" id="WP_011962558.1">
    <property type="nucleotide sequence ID" value="NC_009613.3"/>
</dbReference>
<dbReference type="HOGENOM" id="CLU_018483_4_2_10"/>
<dbReference type="GO" id="GO:0016787">
    <property type="term" value="F:hydrolase activity"/>
    <property type="evidence" value="ECO:0007669"/>
    <property type="project" value="UniProtKB-KW"/>
</dbReference>
<dbReference type="InterPro" id="IPR014818">
    <property type="entry name" value="Phage/plasmid_primase_P4_C"/>
</dbReference>
<evidence type="ECO:0000259" key="5">
    <source>
        <dbReference type="PROSITE" id="PS51206"/>
    </source>
</evidence>
<dbReference type="SMART" id="SM00885">
    <property type="entry name" value="D5_N"/>
    <property type="match status" value="1"/>
</dbReference>
<name>A6GWM7_FLAPJ</name>
<sequence length="463" mass="54036">MLNKPNSNQILKELLNSFEKINFWEYVELTGANPKLQKKHYLVSVIEILLKKTNEQKFSLCRKNDMIYLFNTECWEHINNDLFKDFLGQVALKIGVDRFDAKLHNFKDELLKQFISDARLKEIKSEIQTTLINLINGTFEINGTTQNIREFRKSDFLTYQLPFEFDPNAKCPKFMNFLNEVLPEKELQNVLSEYLGYIFIKNGVLKLEKVLLLYGTGANGKSVLFEIICALIGKHNITNYSLQSLTDKDGYRRAMIANKLLNYASEINGKLEISFFKQLASGEPVEARLPYGNPLLITDYAKLIFNCNELPRDTEQTNAFFRRFIILPFRNTIPPEKQNKKLAEQIINDELSGIFNWVIEGLKRLLENENFTESQIIKNEVVQYQIESDSVLMFLEDLEYEKSLNETVTVSFVYDEYKTYCRENGYVFCSVKTFSQRIVNKGIERKRANPLTVFRMQKKVIST</sequence>
<dbReference type="PANTHER" id="PTHR35372:SF2">
    <property type="entry name" value="SF3 HELICASE DOMAIN-CONTAINING PROTEIN"/>
    <property type="match status" value="1"/>
</dbReference>
<dbReference type="InterPro" id="IPR027417">
    <property type="entry name" value="P-loop_NTPase"/>
</dbReference>
<dbReference type="GO" id="GO:0005524">
    <property type="term" value="F:ATP binding"/>
    <property type="evidence" value="ECO:0007669"/>
    <property type="project" value="UniProtKB-KW"/>
</dbReference>
<evidence type="ECO:0000313" key="7">
    <source>
        <dbReference type="Proteomes" id="UP000006394"/>
    </source>
</evidence>
<gene>
    <name evidence="6" type="ordered locus">FP0387</name>
</gene>
<dbReference type="PANTHER" id="PTHR35372">
    <property type="entry name" value="ATP BINDING PROTEIN-RELATED"/>
    <property type="match status" value="1"/>
</dbReference>
<dbReference type="InterPro" id="IPR014015">
    <property type="entry name" value="Helicase_SF3_DNA-vir"/>
</dbReference>
<dbReference type="Pfam" id="PF03288">
    <property type="entry name" value="Pox_D5"/>
    <property type="match status" value="1"/>
</dbReference>
<feature type="domain" description="SF3 helicase" evidence="5">
    <location>
        <begin position="186"/>
        <end position="342"/>
    </location>
</feature>
<dbReference type="Pfam" id="PF19263">
    <property type="entry name" value="DUF5906"/>
    <property type="match status" value="1"/>
</dbReference>
<dbReference type="Proteomes" id="UP000006394">
    <property type="component" value="Chromosome"/>
</dbReference>
<dbReference type="PATRIC" id="fig|402612.5.peg.400"/>
<evidence type="ECO:0000256" key="2">
    <source>
        <dbReference type="ARBA" id="ARBA00022801"/>
    </source>
</evidence>
<dbReference type="OrthoDB" id="9763644at2"/>
<proteinExistence type="predicted"/>
<dbReference type="eggNOG" id="COG3378">
    <property type="taxonomic scope" value="Bacteria"/>
</dbReference>
<dbReference type="Gene3D" id="3.40.50.300">
    <property type="entry name" value="P-loop containing nucleotide triphosphate hydrolases"/>
    <property type="match status" value="1"/>
</dbReference>
<dbReference type="NCBIfam" id="TIGR01613">
    <property type="entry name" value="primase_Cterm"/>
    <property type="match status" value="1"/>
</dbReference>
<accession>A6GWM7</accession>
<keyword evidence="7" id="KW-1185">Reference proteome</keyword>
<dbReference type="InterPro" id="IPR051620">
    <property type="entry name" value="ORF904-like_C"/>
</dbReference>
<evidence type="ECO:0000256" key="1">
    <source>
        <dbReference type="ARBA" id="ARBA00022741"/>
    </source>
</evidence>
<dbReference type="STRING" id="402612.FP0387"/>
<keyword evidence="4" id="KW-0067">ATP-binding</keyword>
<dbReference type="KEGG" id="fps:FP0387"/>
<protein>
    <recommendedName>
        <fullName evidence="5">SF3 helicase domain-containing protein</fullName>
    </recommendedName>
</protein>
<dbReference type="PROSITE" id="PS51206">
    <property type="entry name" value="SF3_HELICASE_1"/>
    <property type="match status" value="1"/>
</dbReference>
<dbReference type="InterPro" id="IPR006500">
    <property type="entry name" value="Helicase_put_C_phage/plasmid"/>
</dbReference>
<dbReference type="GO" id="GO:0004386">
    <property type="term" value="F:helicase activity"/>
    <property type="evidence" value="ECO:0007669"/>
    <property type="project" value="UniProtKB-KW"/>
</dbReference>
<dbReference type="EMBL" id="AM398681">
    <property type="protein sequence ID" value="CAL42500.1"/>
    <property type="molecule type" value="Genomic_DNA"/>
</dbReference>
<dbReference type="Pfam" id="PF08706">
    <property type="entry name" value="D5_N"/>
    <property type="match status" value="1"/>
</dbReference>
<dbReference type="InterPro" id="IPR045455">
    <property type="entry name" value="NrS-1_pol-like_helicase"/>
</dbReference>
<keyword evidence="3" id="KW-0347">Helicase</keyword>
<organism evidence="6 7">
    <name type="scientific">Flavobacterium psychrophilum (strain ATCC 49511 / DSM 21280 / CIP 103535 / JIP02/86)</name>
    <dbReference type="NCBI Taxonomy" id="402612"/>
    <lineage>
        <taxon>Bacteria</taxon>
        <taxon>Pseudomonadati</taxon>
        <taxon>Bacteroidota</taxon>
        <taxon>Flavobacteriia</taxon>
        <taxon>Flavobacteriales</taxon>
        <taxon>Flavobacteriaceae</taxon>
        <taxon>Flavobacterium</taxon>
    </lineage>
</organism>
<dbReference type="InterPro" id="IPR004968">
    <property type="entry name" value="DNA_primase/NTPase_C"/>
</dbReference>
<keyword evidence="1" id="KW-0547">Nucleotide-binding</keyword>
<dbReference type="GeneID" id="66551523"/>
<dbReference type="SUPFAM" id="SSF52540">
    <property type="entry name" value="P-loop containing nucleoside triphosphate hydrolases"/>
    <property type="match status" value="1"/>
</dbReference>
<evidence type="ECO:0000256" key="4">
    <source>
        <dbReference type="ARBA" id="ARBA00022840"/>
    </source>
</evidence>
<keyword evidence="2" id="KW-0378">Hydrolase</keyword>